<dbReference type="PROSITE" id="PS50894">
    <property type="entry name" value="HPT"/>
    <property type="match status" value="1"/>
</dbReference>
<dbReference type="PANTHER" id="PTHR45138">
    <property type="entry name" value="REGULATORY COMPONENTS OF SENSORY TRANSDUCTION SYSTEM"/>
    <property type="match status" value="1"/>
</dbReference>
<dbReference type="Gene3D" id="3.30.70.270">
    <property type="match status" value="1"/>
</dbReference>
<comment type="caution">
    <text evidence="6">The sequence shown here is derived from an EMBL/GenBank/DDBJ whole genome shotgun (WGS) entry which is preliminary data.</text>
</comment>
<evidence type="ECO:0000313" key="6">
    <source>
        <dbReference type="EMBL" id="RAV15545.1"/>
    </source>
</evidence>
<dbReference type="Proteomes" id="UP000250369">
    <property type="component" value="Unassembled WGS sequence"/>
</dbReference>
<accession>A0A329M5V6</accession>
<feature type="domain" description="Response regulatory" evidence="3">
    <location>
        <begin position="111"/>
        <end position="227"/>
    </location>
</feature>
<dbReference type="InterPro" id="IPR029787">
    <property type="entry name" value="Nucleotide_cyclase"/>
</dbReference>
<dbReference type="Gene3D" id="3.40.50.2300">
    <property type="match status" value="2"/>
</dbReference>
<dbReference type="SMART" id="SM00448">
    <property type="entry name" value="REC"/>
    <property type="match status" value="2"/>
</dbReference>
<evidence type="ECO:0000313" key="7">
    <source>
        <dbReference type="Proteomes" id="UP000250369"/>
    </source>
</evidence>
<dbReference type="CDD" id="cd17574">
    <property type="entry name" value="REC_OmpR"/>
    <property type="match status" value="1"/>
</dbReference>
<dbReference type="InterPro" id="IPR036641">
    <property type="entry name" value="HPT_dom_sf"/>
</dbReference>
<reference evidence="6 7" key="1">
    <citation type="journal article" date="2009" name="Int. J. Syst. Evol. Microbiol.">
        <title>Paenibacillus contaminans sp. nov., isolated from a contaminated laboratory plate.</title>
        <authorList>
            <person name="Chou J.H."/>
            <person name="Lee J.H."/>
            <person name="Lin M.C."/>
            <person name="Chang P.S."/>
            <person name="Arun A.B."/>
            <person name="Young C.C."/>
            <person name="Chen W.M."/>
        </authorList>
    </citation>
    <scope>NUCLEOTIDE SEQUENCE [LARGE SCALE GENOMIC DNA]</scope>
    <source>
        <strain evidence="6 7">CKOBP-6</strain>
    </source>
</reference>
<evidence type="ECO:0000256" key="1">
    <source>
        <dbReference type="PROSITE-ProRule" id="PRU00110"/>
    </source>
</evidence>
<evidence type="ECO:0000259" key="4">
    <source>
        <dbReference type="PROSITE" id="PS50887"/>
    </source>
</evidence>
<proteinExistence type="predicted"/>
<feature type="modified residue" description="Phosphohistidine" evidence="1">
    <location>
        <position position="36"/>
    </location>
</feature>
<dbReference type="InterPro" id="IPR001789">
    <property type="entry name" value="Sig_transdc_resp-reg_receiver"/>
</dbReference>
<dbReference type="InterPro" id="IPR043128">
    <property type="entry name" value="Rev_trsase/Diguanyl_cyclase"/>
</dbReference>
<sequence>MNKYRELLLDNMNRQLGQWFDQTNPISHDDVHRFLHSLKGTSGTLGMPELNRSAQALLDRIESSVPRSWPVDELRAFFLDLIRNGYVHVSEQELLMDQAETGLEEKPDKPLALMLDDDVAFLMYVKEGLEKAGWSVIATTQAQKAIEYFHDVLPDCLVLDLHVPDTSGFEVMRMLEQKRKKQYIPTTLISNDCLRETRLSAFRMGVDDMMCKPLDMEELVVRLERQLNNKRRLERLLFVDELTGAYNRKYMNELFAKLAADLKRTGEPFTLAMLDLDHFKQVNDSYGHLIGDQVLCGFTAFLKEHLRAGDCLIRYGGEEFVVLLPGTGLSEAKTLLTRLIDRFSHVSFDSSSGAFACSFSAGAALVDDAEQSMHKWLEAADHALYKAKVSGRKRVETAQESQDEAPSKRKINVAIVDDDAMIRTMLSEHVKECLQDQFDPEVRAFRDGEAFFEEANLSDSLPYLVILDGMMPRMDGLEVLQRIRKLPNADRFTVIMLTGRKGEQDIVKALRLGADDYMIKPFSILELEARIKRLVKRVI</sequence>
<feature type="domain" description="GGDEF" evidence="4">
    <location>
        <begin position="267"/>
        <end position="400"/>
    </location>
</feature>
<dbReference type="EMBL" id="QMFB01000023">
    <property type="protein sequence ID" value="RAV15545.1"/>
    <property type="molecule type" value="Genomic_DNA"/>
</dbReference>
<keyword evidence="7" id="KW-1185">Reference proteome</keyword>
<dbReference type="SUPFAM" id="SSF55073">
    <property type="entry name" value="Nucleotide cyclase"/>
    <property type="match status" value="1"/>
</dbReference>
<dbReference type="GO" id="GO:1902201">
    <property type="term" value="P:negative regulation of bacterial-type flagellum-dependent cell motility"/>
    <property type="evidence" value="ECO:0007669"/>
    <property type="project" value="TreeGrafter"/>
</dbReference>
<evidence type="ECO:0000259" key="5">
    <source>
        <dbReference type="PROSITE" id="PS50894"/>
    </source>
</evidence>
<keyword evidence="2" id="KW-0597">Phosphoprotein</keyword>
<dbReference type="GO" id="GO:0043709">
    <property type="term" value="P:cell adhesion involved in single-species biofilm formation"/>
    <property type="evidence" value="ECO:0007669"/>
    <property type="project" value="TreeGrafter"/>
</dbReference>
<dbReference type="InterPro" id="IPR050469">
    <property type="entry name" value="Diguanylate_Cyclase"/>
</dbReference>
<dbReference type="FunFam" id="3.30.70.270:FF:000001">
    <property type="entry name" value="Diguanylate cyclase domain protein"/>
    <property type="match status" value="1"/>
</dbReference>
<dbReference type="CDD" id="cd01949">
    <property type="entry name" value="GGDEF"/>
    <property type="match status" value="1"/>
</dbReference>
<dbReference type="GO" id="GO:0005886">
    <property type="term" value="C:plasma membrane"/>
    <property type="evidence" value="ECO:0007669"/>
    <property type="project" value="TreeGrafter"/>
</dbReference>
<dbReference type="GO" id="GO:0000160">
    <property type="term" value="P:phosphorelay signal transduction system"/>
    <property type="evidence" value="ECO:0007669"/>
    <property type="project" value="InterPro"/>
</dbReference>
<feature type="modified residue" description="4-aspartylphosphate" evidence="2">
    <location>
        <position position="160"/>
    </location>
</feature>
<dbReference type="GO" id="GO:0052621">
    <property type="term" value="F:diguanylate cyclase activity"/>
    <property type="evidence" value="ECO:0007669"/>
    <property type="project" value="TreeGrafter"/>
</dbReference>
<dbReference type="SUPFAM" id="SSF52172">
    <property type="entry name" value="CheY-like"/>
    <property type="match status" value="2"/>
</dbReference>
<dbReference type="NCBIfam" id="TIGR00254">
    <property type="entry name" value="GGDEF"/>
    <property type="match status" value="1"/>
</dbReference>
<dbReference type="RefSeq" id="WP_113034664.1">
    <property type="nucleotide sequence ID" value="NZ_QMFB01000023.1"/>
</dbReference>
<evidence type="ECO:0000259" key="3">
    <source>
        <dbReference type="PROSITE" id="PS50110"/>
    </source>
</evidence>
<dbReference type="Pfam" id="PF00072">
    <property type="entry name" value="Response_reg"/>
    <property type="match status" value="2"/>
</dbReference>
<dbReference type="Pfam" id="PF01627">
    <property type="entry name" value="Hpt"/>
    <property type="match status" value="1"/>
</dbReference>
<feature type="modified residue" description="4-aspartylphosphate" evidence="2">
    <location>
        <position position="468"/>
    </location>
</feature>
<dbReference type="InterPro" id="IPR011006">
    <property type="entry name" value="CheY-like_superfamily"/>
</dbReference>
<feature type="domain" description="HPt" evidence="5">
    <location>
        <begin position="1"/>
        <end position="99"/>
    </location>
</feature>
<dbReference type="Pfam" id="PF00990">
    <property type="entry name" value="GGDEF"/>
    <property type="match status" value="1"/>
</dbReference>
<dbReference type="AlphaFoldDB" id="A0A329M5V6"/>
<evidence type="ECO:0000256" key="2">
    <source>
        <dbReference type="PROSITE-ProRule" id="PRU00169"/>
    </source>
</evidence>
<name>A0A329M5V6_9BACL</name>
<gene>
    <name evidence="6" type="ORF">DQG23_29630</name>
</gene>
<organism evidence="6 7">
    <name type="scientific">Paenibacillus contaminans</name>
    <dbReference type="NCBI Taxonomy" id="450362"/>
    <lineage>
        <taxon>Bacteria</taxon>
        <taxon>Bacillati</taxon>
        <taxon>Bacillota</taxon>
        <taxon>Bacilli</taxon>
        <taxon>Bacillales</taxon>
        <taxon>Paenibacillaceae</taxon>
        <taxon>Paenibacillus</taxon>
    </lineage>
</organism>
<feature type="domain" description="Response regulatory" evidence="3">
    <location>
        <begin position="412"/>
        <end position="535"/>
    </location>
</feature>
<dbReference type="InterPro" id="IPR000160">
    <property type="entry name" value="GGDEF_dom"/>
</dbReference>
<dbReference type="SUPFAM" id="SSF47226">
    <property type="entry name" value="Histidine-containing phosphotransfer domain, HPT domain"/>
    <property type="match status" value="1"/>
</dbReference>
<protein>
    <submittedName>
        <fullName evidence="6">Diguanylate cyclase</fullName>
    </submittedName>
</protein>
<dbReference type="PANTHER" id="PTHR45138:SF9">
    <property type="entry name" value="DIGUANYLATE CYCLASE DGCM-RELATED"/>
    <property type="match status" value="1"/>
</dbReference>
<dbReference type="PROSITE" id="PS50887">
    <property type="entry name" value="GGDEF"/>
    <property type="match status" value="1"/>
</dbReference>
<dbReference type="SMART" id="SM00267">
    <property type="entry name" value="GGDEF"/>
    <property type="match status" value="1"/>
</dbReference>
<dbReference type="PROSITE" id="PS50110">
    <property type="entry name" value="RESPONSE_REGULATORY"/>
    <property type="match status" value="2"/>
</dbReference>
<dbReference type="OrthoDB" id="9759607at2"/>
<dbReference type="Gene3D" id="1.20.120.160">
    <property type="entry name" value="HPT domain"/>
    <property type="match status" value="1"/>
</dbReference>
<dbReference type="InterPro" id="IPR008207">
    <property type="entry name" value="Sig_transdc_His_kin_Hpt_dom"/>
</dbReference>